<feature type="compositionally biased region" description="Low complexity" evidence="1">
    <location>
        <begin position="194"/>
        <end position="205"/>
    </location>
</feature>
<organism evidence="2 3">
    <name type="scientific">Corynebacterium lemuris</name>
    <dbReference type="NCBI Taxonomy" id="1859292"/>
    <lineage>
        <taxon>Bacteria</taxon>
        <taxon>Bacillati</taxon>
        <taxon>Actinomycetota</taxon>
        <taxon>Actinomycetes</taxon>
        <taxon>Mycobacteriales</taxon>
        <taxon>Corynebacteriaceae</taxon>
        <taxon>Corynebacterium</taxon>
    </lineage>
</organism>
<protein>
    <recommendedName>
        <fullName evidence="4">DUF3618 domain-containing protein</fullName>
    </recommendedName>
</protein>
<evidence type="ECO:0000256" key="1">
    <source>
        <dbReference type="SAM" id="MobiDB-lite"/>
    </source>
</evidence>
<evidence type="ECO:0008006" key="4">
    <source>
        <dbReference type="Google" id="ProtNLM"/>
    </source>
</evidence>
<gene>
    <name evidence="2" type="ORF">NYP18_11540</name>
</gene>
<sequence length="248" mass="26126">MTNSPEYGSRPQDAAKDETARVAGHAKDAAQDVAGTAREEARRVTGEATDQIRSLLTSARDEAFGHASTQQQKLAGHSRVVSDDLQRISRGEAPQSDLVSQLLSTVTTRVEGFTTALETREPADLLRDVRRFAARRPGAFLAAAAGIGLLAGRLTRGLSDSDDEHEFDGRYRIPSAAGAYGPPPTPGAREDTGPEPTGGPNPEFGAYPDTTVTPGPADHTGTLPGEGFAATDPTIDPLTGFERPGERP</sequence>
<name>A0ABT2FYG5_9CORY</name>
<feature type="compositionally biased region" description="Basic and acidic residues" evidence="1">
    <location>
        <begin position="13"/>
        <end position="30"/>
    </location>
</feature>
<dbReference type="Proteomes" id="UP001205965">
    <property type="component" value="Unassembled WGS sequence"/>
</dbReference>
<keyword evidence="3" id="KW-1185">Reference proteome</keyword>
<feature type="region of interest" description="Disordered" evidence="1">
    <location>
        <begin position="158"/>
        <end position="248"/>
    </location>
</feature>
<evidence type="ECO:0000313" key="2">
    <source>
        <dbReference type="EMBL" id="MCS5480287.1"/>
    </source>
</evidence>
<evidence type="ECO:0000313" key="3">
    <source>
        <dbReference type="Proteomes" id="UP001205965"/>
    </source>
</evidence>
<proteinExistence type="predicted"/>
<reference evidence="2 3" key="1">
    <citation type="submission" date="2022-08" db="EMBL/GenBank/DDBJ databases">
        <title>YIM 101645 draft genome.</title>
        <authorList>
            <person name="Chen X."/>
        </authorList>
    </citation>
    <scope>NUCLEOTIDE SEQUENCE [LARGE SCALE GENOMIC DNA]</scope>
    <source>
        <strain evidence="2 3">YIM 101645</strain>
    </source>
</reference>
<dbReference type="RefSeq" id="WP_259428348.1">
    <property type="nucleotide sequence ID" value="NZ_JANWTC010000009.1"/>
</dbReference>
<comment type="caution">
    <text evidence="2">The sequence shown here is derived from an EMBL/GenBank/DDBJ whole genome shotgun (WGS) entry which is preliminary data.</text>
</comment>
<dbReference type="EMBL" id="JANWTC010000009">
    <property type="protein sequence ID" value="MCS5480287.1"/>
    <property type="molecule type" value="Genomic_DNA"/>
</dbReference>
<feature type="region of interest" description="Disordered" evidence="1">
    <location>
        <begin position="1"/>
        <end position="49"/>
    </location>
</feature>
<accession>A0ABT2FYG5</accession>